<dbReference type="PANTHER" id="PTHR47618:SF1">
    <property type="entry name" value="BIFUNCTIONAL OLIGORIBONUCLEASE AND PAP PHOSPHATASE NRNA"/>
    <property type="match status" value="1"/>
</dbReference>
<dbReference type="GO" id="GO:0003676">
    <property type="term" value="F:nucleic acid binding"/>
    <property type="evidence" value="ECO:0007669"/>
    <property type="project" value="InterPro"/>
</dbReference>
<dbReference type="Pfam" id="PF01368">
    <property type="entry name" value="DHH"/>
    <property type="match status" value="1"/>
</dbReference>
<evidence type="ECO:0000313" key="3">
    <source>
        <dbReference type="EMBL" id="SDH76998.1"/>
    </source>
</evidence>
<dbReference type="RefSeq" id="WP_090409179.1">
    <property type="nucleotide sequence ID" value="NZ_FNDQ01000014.1"/>
</dbReference>
<dbReference type="EMBL" id="FNDQ01000014">
    <property type="protein sequence ID" value="SDH76998.1"/>
    <property type="molecule type" value="Genomic_DNA"/>
</dbReference>
<dbReference type="InterPro" id="IPR038763">
    <property type="entry name" value="DHH_sf"/>
</dbReference>
<evidence type="ECO:0000259" key="1">
    <source>
        <dbReference type="Pfam" id="PF01368"/>
    </source>
</evidence>
<dbReference type="InterPro" id="IPR051319">
    <property type="entry name" value="Oligoribo/pAp-PDE_c-di-AMP_PDE"/>
</dbReference>
<keyword evidence="4" id="KW-1185">Reference proteome</keyword>
<accession>A0A1G8F4H8</accession>
<evidence type="ECO:0000259" key="2">
    <source>
        <dbReference type="Pfam" id="PF02272"/>
    </source>
</evidence>
<dbReference type="InterPro" id="IPR003156">
    <property type="entry name" value="DHHA1_dom"/>
</dbReference>
<dbReference type="AlphaFoldDB" id="A0A1G8F4H8"/>
<dbReference type="Gene3D" id="3.10.310.30">
    <property type="match status" value="1"/>
</dbReference>
<name>A0A1G8F4H8_9FLAO</name>
<dbReference type="SUPFAM" id="SSF64182">
    <property type="entry name" value="DHH phosphoesterases"/>
    <property type="match status" value="1"/>
</dbReference>
<proteinExistence type="predicted"/>
<gene>
    <name evidence="3" type="ORF">SAMN05421818_11443</name>
</gene>
<dbReference type="InterPro" id="IPR001667">
    <property type="entry name" value="DDH_dom"/>
</dbReference>
<dbReference type="Gene3D" id="3.90.1640.10">
    <property type="entry name" value="inorganic pyrophosphatase (n-terminal core)"/>
    <property type="match status" value="1"/>
</dbReference>
<dbReference type="Pfam" id="PF02272">
    <property type="entry name" value="DHHA1"/>
    <property type="match status" value="1"/>
</dbReference>
<evidence type="ECO:0000313" key="4">
    <source>
        <dbReference type="Proteomes" id="UP000243588"/>
    </source>
</evidence>
<feature type="domain" description="DDH" evidence="1">
    <location>
        <begin position="19"/>
        <end position="171"/>
    </location>
</feature>
<organism evidence="3 4">
    <name type="scientific">Myroides phaeus</name>
    <dbReference type="NCBI Taxonomy" id="702745"/>
    <lineage>
        <taxon>Bacteria</taxon>
        <taxon>Pseudomonadati</taxon>
        <taxon>Bacteroidota</taxon>
        <taxon>Flavobacteriia</taxon>
        <taxon>Flavobacteriales</taxon>
        <taxon>Flavobacteriaceae</taxon>
        <taxon>Myroides</taxon>
    </lineage>
</organism>
<dbReference type="STRING" id="702745.SAMN05421818_11443"/>
<reference evidence="4" key="1">
    <citation type="submission" date="2016-10" db="EMBL/GenBank/DDBJ databases">
        <authorList>
            <person name="Varghese N."/>
            <person name="Submissions S."/>
        </authorList>
    </citation>
    <scope>NUCLEOTIDE SEQUENCE [LARGE SCALE GENOMIC DNA]</scope>
    <source>
        <strain evidence="4">DSM 23313</strain>
    </source>
</reference>
<protein>
    <submittedName>
        <fullName evidence="3">Phosphoesterase RecJ domain-containing protein</fullName>
    </submittedName>
</protein>
<sequence length="340" mass="38537">MMNEKNLESLERILNSPKKITIIPHRNPDGDAIGSTLGLYHVLKKIGHDVHVVAPNDFPHFLAWMPASEDILIYDKNRESTSKLIADSDYIFTLDFNVLLRTGDDMEKMLQKLPNPFVMIDHHQMPGNFAELTFSNPEFGSTCELLYTILDKINFTKYIDKDAATCIYTGIVTDSGSFRFPKTNANTHRVIAALIDKGIDNPQIHNNLFDNSSYNRLQLLGRALQNMVLLPELNTSYIYLTDEDLNEFKHVKGDTEGVVNYGLSIKGIDLTSFFIERKDEGIIKISLRSQGNFDVNLLARKYFEGGGHVNAAGGKSNLSLQETIERFKEIISKHKNEFYV</sequence>
<dbReference type="PANTHER" id="PTHR47618">
    <property type="entry name" value="BIFUNCTIONAL OLIGORIBONUCLEASE AND PAP PHOSPHATASE NRNA"/>
    <property type="match status" value="1"/>
</dbReference>
<dbReference type="Proteomes" id="UP000243588">
    <property type="component" value="Unassembled WGS sequence"/>
</dbReference>
<feature type="domain" description="DHHA1" evidence="2">
    <location>
        <begin position="252"/>
        <end position="332"/>
    </location>
</feature>